<dbReference type="Gene3D" id="3.40.190.10">
    <property type="entry name" value="Periplasmic binding protein-like II"/>
    <property type="match status" value="2"/>
</dbReference>
<dbReference type="AlphaFoldDB" id="A0A7X0DQE1"/>
<keyword evidence="9" id="KW-1185">Reference proteome</keyword>
<name>A0A7X0DQE1_NOVIT</name>
<comment type="function">
    <text evidence="5">Required for the activity of the bacterial periplasmic transport system of putrescine.</text>
</comment>
<dbReference type="Proteomes" id="UP000544872">
    <property type="component" value="Unassembled WGS sequence"/>
</dbReference>
<evidence type="ECO:0000256" key="1">
    <source>
        <dbReference type="ARBA" id="ARBA00004418"/>
    </source>
</evidence>
<dbReference type="SUPFAM" id="SSF53850">
    <property type="entry name" value="Periplasmic binding protein-like II"/>
    <property type="match status" value="1"/>
</dbReference>
<dbReference type="PANTHER" id="PTHR30222">
    <property type="entry name" value="SPERMIDINE/PUTRESCINE-BINDING PERIPLASMIC PROTEIN"/>
    <property type="match status" value="1"/>
</dbReference>
<dbReference type="Pfam" id="PF13416">
    <property type="entry name" value="SBP_bac_8"/>
    <property type="match status" value="1"/>
</dbReference>
<gene>
    <name evidence="8" type="ORF">FHS48_003626</name>
</gene>
<dbReference type="EMBL" id="JACIIX010000018">
    <property type="protein sequence ID" value="MBB6212177.1"/>
    <property type="molecule type" value="Genomic_DNA"/>
</dbReference>
<evidence type="ECO:0000256" key="4">
    <source>
        <dbReference type="ARBA" id="ARBA00022764"/>
    </source>
</evidence>
<comment type="similarity">
    <text evidence="5">Belongs to the bacterial solute-binding protein PotD/PotF family.</text>
</comment>
<evidence type="ECO:0000256" key="6">
    <source>
        <dbReference type="PIRSR" id="PIRSR019574-1"/>
    </source>
</evidence>
<feature type="signal peptide" evidence="7">
    <location>
        <begin position="1"/>
        <end position="25"/>
    </location>
</feature>
<protein>
    <recommendedName>
        <fullName evidence="5">Putrescine-binding periplasmic protein</fullName>
    </recommendedName>
</protein>
<evidence type="ECO:0000313" key="9">
    <source>
        <dbReference type="Proteomes" id="UP000544872"/>
    </source>
</evidence>
<organism evidence="8 9">
    <name type="scientific">Novispirillum itersonii</name>
    <name type="common">Aquaspirillum itersonii</name>
    <dbReference type="NCBI Taxonomy" id="189"/>
    <lineage>
        <taxon>Bacteria</taxon>
        <taxon>Pseudomonadati</taxon>
        <taxon>Pseudomonadota</taxon>
        <taxon>Alphaproteobacteria</taxon>
        <taxon>Rhodospirillales</taxon>
        <taxon>Novispirillaceae</taxon>
        <taxon>Novispirillum</taxon>
    </lineage>
</organism>
<evidence type="ECO:0000256" key="5">
    <source>
        <dbReference type="PIRNR" id="PIRNR019574"/>
    </source>
</evidence>
<comment type="subcellular location">
    <subcellularLocation>
        <location evidence="1 5">Periplasm</location>
    </subcellularLocation>
</comment>
<keyword evidence="3 7" id="KW-0732">Signal</keyword>
<accession>A0A7X0DQE1</accession>
<dbReference type="GO" id="GO:0042597">
    <property type="term" value="C:periplasmic space"/>
    <property type="evidence" value="ECO:0007669"/>
    <property type="project" value="UniProtKB-SubCell"/>
</dbReference>
<dbReference type="PRINTS" id="PR00909">
    <property type="entry name" value="SPERMDNBNDNG"/>
</dbReference>
<feature type="binding site" evidence="6">
    <location>
        <position position="347"/>
    </location>
    <ligand>
        <name>spermidine</name>
        <dbReference type="ChEBI" id="CHEBI:57834"/>
    </ligand>
</feature>
<feature type="chain" id="PRO_5030693439" description="Putrescine-binding periplasmic protein" evidence="7">
    <location>
        <begin position="26"/>
        <end position="369"/>
    </location>
</feature>
<dbReference type="PANTHER" id="PTHR30222:SF18">
    <property type="entry name" value="BIFUNCTIONAL POLYHYDROXYBUTYRATE SYNTHASE _ ABC TRANSPORTER PERIPLASMIC BINDING PROTEIN-RELATED"/>
    <property type="match status" value="1"/>
</dbReference>
<dbReference type="GO" id="GO:0015846">
    <property type="term" value="P:polyamine transport"/>
    <property type="evidence" value="ECO:0007669"/>
    <property type="project" value="InterPro"/>
</dbReference>
<keyword evidence="2 5" id="KW-0813">Transport</keyword>
<evidence type="ECO:0000256" key="3">
    <source>
        <dbReference type="ARBA" id="ARBA00022729"/>
    </source>
</evidence>
<dbReference type="CDD" id="cd13659">
    <property type="entry name" value="PBP2_PotF"/>
    <property type="match status" value="1"/>
</dbReference>
<comment type="caution">
    <text evidence="8">The sequence shown here is derived from an EMBL/GenBank/DDBJ whole genome shotgun (WGS) entry which is preliminary data.</text>
</comment>
<dbReference type="InterPro" id="IPR006059">
    <property type="entry name" value="SBP"/>
</dbReference>
<evidence type="ECO:0000256" key="7">
    <source>
        <dbReference type="SAM" id="SignalP"/>
    </source>
</evidence>
<evidence type="ECO:0000313" key="8">
    <source>
        <dbReference type="EMBL" id="MBB6212177.1"/>
    </source>
</evidence>
<keyword evidence="4 5" id="KW-0574">Periplasm</keyword>
<sequence>MFRTSFKTAAAVIALALPAVSPAGAAAPEEKVLNIFNWSDYIAPDTIANFEKATGIKVNYDVFDSNEVLEAKLLAGQSGYDLVVPTASFLERQIKAGVFQPLDKAALTNYANLDPAIVTRIAKHDPENARAMPYTWGTIGIGYNPDKIKERLGTDTITSWDVLFKPEISAKLKDCGIAILDSPSEVMAIALNYAGLDPNSEKKEDLETGKAVLQKLRPNVKYFNSSQYINDLANGSVCVAVGYNGDLLQARNRAAEAKNGVTLRYSIPSEGTLMWFDVMAIPNDARHPQNAHAFLNYLLQPDVIAAVSNTVNYANANKAATPLVTEAVRNDPGIYPPDAVRDKLFAQKSHTVKFDRLLTRAWTELKTGH</sequence>
<proteinExistence type="inferred from homology"/>
<dbReference type="PIRSF" id="PIRSF019574">
    <property type="entry name" value="Periplasmic_polyamine_BP"/>
    <property type="match status" value="1"/>
</dbReference>
<dbReference type="RefSeq" id="WP_184265669.1">
    <property type="nucleotide sequence ID" value="NZ_JACIIX010000018.1"/>
</dbReference>
<dbReference type="InterPro" id="IPR001188">
    <property type="entry name" value="Sperm_putr-bd"/>
</dbReference>
<reference evidence="8 9" key="1">
    <citation type="submission" date="2020-08" db="EMBL/GenBank/DDBJ databases">
        <title>Genomic Encyclopedia of Type Strains, Phase IV (KMG-IV): sequencing the most valuable type-strain genomes for metagenomic binning, comparative biology and taxonomic classification.</title>
        <authorList>
            <person name="Goeker M."/>
        </authorList>
    </citation>
    <scope>NUCLEOTIDE SEQUENCE [LARGE SCALE GENOMIC DNA]</scope>
    <source>
        <strain evidence="8 9">DSM 11590</strain>
    </source>
</reference>
<dbReference type="GO" id="GO:0019808">
    <property type="term" value="F:polyamine binding"/>
    <property type="evidence" value="ECO:0007669"/>
    <property type="project" value="InterPro"/>
</dbReference>
<evidence type="ECO:0000256" key="2">
    <source>
        <dbReference type="ARBA" id="ARBA00022448"/>
    </source>
</evidence>